<comment type="caution">
    <text evidence="1">The sequence shown here is derived from an EMBL/GenBank/DDBJ whole genome shotgun (WGS) entry which is preliminary data.</text>
</comment>
<dbReference type="InterPro" id="IPR010581">
    <property type="entry name" value="DUF1152"/>
</dbReference>
<dbReference type="EMBL" id="VSSQ01004066">
    <property type="protein sequence ID" value="MPM23588.1"/>
    <property type="molecule type" value="Genomic_DNA"/>
</dbReference>
<dbReference type="Pfam" id="PF06626">
    <property type="entry name" value="DUF1152"/>
    <property type="match status" value="1"/>
</dbReference>
<organism evidence="1">
    <name type="scientific">bioreactor metagenome</name>
    <dbReference type="NCBI Taxonomy" id="1076179"/>
    <lineage>
        <taxon>unclassified sequences</taxon>
        <taxon>metagenomes</taxon>
        <taxon>ecological metagenomes</taxon>
    </lineage>
</organism>
<sequence length="331" mass="36025">MNNWTTPKPSVEELLRSCGSLLIAGCGGGGDLVQSISIMNYARTLGVKKICLATISVNWWGTYSDGCEVFDIDWFQPTEKLGKHAARILPNTQLTGGKGKGKLSYEIAVARLFDVPVYAIDLTCGLSGVREGLEDIVRENGCELFISADIGSDALFTGEETQVCSPLIDAMSVLCASEMTIPGVYALNGYGGDAEMHLTHLNRNVGEAMRRGGYLGASGITQKDVLDLTRVFDLMGPDDVEQWPCRAAKGELGVFYCKRLWGVERIPAAAVTFFFDPDVLCEMNPAIRAIKGTETLQQAEDAIFTQCGILSETRLALDLDYPMPPQYPDKK</sequence>
<dbReference type="AlphaFoldDB" id="A0A644Y6M0"/>
<name>A0A644Y6M0_9ZZZZ</name>
<accession>A0A644Y6M0</accession>
<proteinExistence type="predicted"/>
<reference evidence="1" key="1">
    <citation type="submission" date="2019-08" db="EMBL/GenBank/DDBJ databases">
        <authorList>
            <person name="Kucharzyk K."/>
            <person name="Murdoch R.W."/>
            <person name="Higgins S."/>
            <person name="Loffler F."/>
        </authorList>
    </citation>
    <scope>NUCLEOTIDE SEQUENCE</scope>
</reference>
<evidence type="ECO:0008006" key="2">
    <source>
        <dbReference type="Google" id="ProtNLM"/>
    </source>
</evidence>
<protein>
    <recommendedName>
        <fullName evidence="2">DUF1152 domain-containing protein</fullName>
    </recommendedName>
</protein>
<evidence type="ECO:0000313" key="1">
    <source>
        <dbReference type="EMBL" id="MPM23588.1"/>
    </source>
</evidence>
<gene>
    <name evidence="1" type="ORF">SDC9_70062</name>
</gene>